<evidence type="ECO:0000256" key="2">
    <source>
        <dbReference type="ARBA" id="ARBA00034247"/>
    </source>
</evidence>
<dbReference type="SUPFAM" id="SSF55785">
    <property type="entry name" value="PYP-like sensor domain (PAS domain)"/>
    <property type="match status" value="1"/>
</dbReference>
<keyword evidence="4" id="KW-0808">Transferase</keyword>
<protein>
    <recommendedName>
        <fullName evidence="1">diguanylate cyclase</fullName>
        <ecNumber evidence="1">2.7.7.65</ecNumber>
    </recommendedName>
</protein>
<comment type="caution">
    <text evidence="4">The sequence shown here is derived from an EMBL/GenBank/DDBJ whole genome shotgun (WGS) entry which is preliminary data.</text>
</comment>
<dbReference type="Gene3D" id="3.30.70.270">
    <property type="match status" value="1"/>
</dbReference>
<accession>A0ABV7WQ79</accession>
<dbReference type="InterPro" id="IPR043128">
    <property type="entry name" value="Rev_trsase/Diguanyl_cyclase"/>
</dbReference>
<evidence type="ECO:0000256" key="1">
    <source>
        <dbReference type="ARBA" id="ARBA00012528"/>
    </source>
</evidence>
<dbReference type="EMBL" id="JBHRYN010000007">
    <property type="protein sequence ID" value="MFC3700966.1"/>
    <property type="molecule type" value="Genomic_DNA"/>
</dbReference>
<feature type="domain" description="GGDEF" evidence="3">
    <location>
        <begin position="169"/>
        <end position="306"/>
    </location>
</feature>
<dbReference type="EC" id="2.7.7.65" evidence="1"/>
<keyword evidence="5" id="KW-1185">Reference proteome</keyword>
<proteinExistence type="predicted"/>
<dbReference type="PANTHER" id="PTHR45138:SF9">
    <property type="entry name" value="DIGUANYLATE CYCLASE DGCM-RELATED"/>
    <property type="match status" value="1"/>
</dbReference>
<gene>
    <name evidence="4" type="ORF">ACFOND_04865</name>
</gene>
<dbReference type="RefSeq" id="WP_377362371.1">
    <property type="nucleotide sequence ID" value="NZ_JBHRYN010000007.1"/>
</dbReference>
<dbReference type="SMART" id="SM00267">
    <property type="entry name" value="GGDEF"/>
    <property type="match status" value="1"/>
</dbReference>
<dbReference type="Proteomes" id="UP001595710">
    <property type="component" value="Unassembled WGS sequence"/>
</dbReference>
<dbReference type="PANTHER" id="PTHR45138">
    <property type="entry name" value="REGULATORY COMPONENTS OF SENSORY TRANSDUCTION SYSTEM"/>
    <property type="match status" value="1"/>
</dbReference>
<dbReference type="CDD" id="cd01949">
    <property type="entry name" value="GGDEF"/>
    <property type="match status" value="1"/>
</dbReference>
<dbReference type="NCBIfam" id="TIGR00254">
    <property type="entry name" value="GGDEF"/>
    <property type="match status" value="1"/>
</dbReference>
<dbReference type="InterPro" id="IPR000160">
    <property type="entry name" value="GGDEF_dom"/>
</dbReference>
<evidence type="ECO:0000259" key="3">
    <source>
        <dbReference type="PROSITE" id="PS50887"/>
    </source>
</evidence>
<dbReference type="InterPro" id="IPR035965">
    <property type="entry name" value="PAS-like_dom_sf"/>
</dbReference>
<keyword evidence="4" id="KW-0548">Nucleotidyltransferase</keyword>
<evidence type="ECO:0000313" key="5">
    <source>
        <dbReference type="Proteomes" id="UP001595710"/>
    </source>
</evidence>
<sequence>MESALQFYKLILDSTSEHIVVIDEQGDIQFVNKQWSNFGLHNECTVGQSWKGVNYISECDKAAAMGDEFGAQAAMGIRGLINQTLPSFYFEYPCHSPLEKRWFMMHVTQFELDGDRFFIISHQNITERKQVEEAIANLAMADGLTNIANRRMFDQFLNLEWRRCKRLEKPICLAIIDLDFFKELNDEYGHQKGDECLKLVANLLNGLAHRPGDLAARYGGEEFALVLGDTQLENACTFAQSFLDQLAELDIENINAPTGTKLSASIGIAELMPIDYESEQDLIKRADKLLYKAKTNGRNRIELDRG</sequence>
<dbReference type="Gene3D" id="3.30.450.20">
    <property type="entry name" value="PAS domain"/>
    <property type="match status" value="1"/>
</dbReference>
<organism evidence="4 5">
    <name type="scientific">Reinekea marina</name>
    <dbReference type="NCBI Taxonomy" id="1310421"/>
    <lineage>
        <taxon>Bacteria</taxon>
        <taxon>Pseudomonadati</taxon>
        <taxon>Pseudomonadota</taxon>
        <taxon>Gammaproteobacteria</taxon>
        <taxon>Oceanospirillales</taxon>
        <taxon>Saccharospirillaceae</taxon>
        <taxon>Reinekea</taxon>
    </lineage>
</organism>
<dbReference type="PROSITE" id="PS50887">
    <property type="entry name" value="GGDEF"/>
    <property type="match status" value="1"/>
</dbReference>
<reference evidence="5" key="1">
    <citation type="journal article" date="2019" name="Int. J. Syst. Evol. Microbiol.">
        <title>The Global Catalogue of Microorganisms (GCM) 10K type strain sequencing project: providing services to taxonomists for standard genome sequencing and annotation.</title>
        <authorList>
            <consortium name="The Broad Institute Genomics Platform"/>
            <consortium name="The Broad Institute Genome Sequencing Center for Infectious Disease"/>
            <person name="Wu L."/>
            <person name="Ma J."/>
        </authorList>
    </citation>
    <scope>NUCLEOTIDE SEQUENCE [LARGE SCALE GENOMIC DNA]</scope>
    <source>
        <strain evidence="5">CECT 8288</strain>
    </source>
</reference>
<dbReference type="Pfam" id="PF00990">
    <property type="entry name" value="GGDEF"/>
    <property type="match status" value="1"/>
</dbReference>
<name>A0ABV7WQ79_9GAMM</name>
<dbReference type="InterPro" id="IPR029787">
    <property type="entry name" value="Nucleotide_cyclase"/>
</dbReference>
<dbReference type="GO" id="GO:0052621">
    <property type="term" value="F:diguanylate cyclase activity"/>
    <property type="evidence" value="ECO:0007669"/>
    <property type="project" value="UniProtKB-EC"/>
</dbReference>
<dbReference type="InterPro" id="IPR050469">
    <property type="entry name" value="Diguanylate_Cyclase"/>
</dbReference>
<comment type="catalytic activity">
    <reaction evidence="2">
        <text>2 GTP = 3',3'-c-di-GMP + 2 diphosphate</text>
        <dbReference type="Rhea" id="RHEA:24898"/>
        <dbReference type="ChEBI" id="CHEBI:33019"/>
        <dbReference type="ChEBI" id="CHEBI:37565"/>
        <dbReference type="ChEBI" id="CHEBI:58805"/>
        <dbReference type="EC" id="2.7.7.65"/>
    </reaction>
</comment>
<evidence type="ECO:0000313" key="4">
    <source>
        <dbReference type="EMBL" id="MFC3700966.1"/>
    </source>
</evidence>
<dbReference type="SUPFAM" id="SSF55073">
    <property type="entry name" value="Nucleotide cyclase"/>
    <property type="match status" value="1"/>
</dbReference>